<proteinExistence type="predicted"/>
<feature type="transmembrane region" description="Helical" evidence="1">
    <location>
        <begin position="125"/>
        <end position="147"/>
    </location>
</feature>
<gene>
    <name evidence="3" type="ORF">SAMN06265348_101269</name>
</gene>
<keyword evidence="1" id="KW-0472">Membrane</keyword>
<keyword evidence="4" id="KW-1185">Reference proteome</keyword>
<dbReference type="Proteomes" id="UP000320300">
    <property type="component" value="Unassembled WGS sequence"/>
</dbReference>
<dbReference type="GO" id="GO:0000155">
    <property type="term" value="F:phosphorelay sensor kinase activity"/>
    <property type="evidence" value="ECO:0007669"/>
    <property type="project" value="InterPro"/>
</dbReference>
<dbReference type="EMBL" id="FXTN01000001">
    <property type="protein sequence ID" value="SMO35171.1"/>
    <property type="molecule type" value="Genomic_DNA"/>
</dbReference>
<reference evidence="3 4" key="1">
    <citation type="submission" date="2017-05" db="EMBL/GenBank/DDBJ databases">
        <authorList>
            <person name="Varghese N."/>
            <person name="Submissions S."/>
        </authorList>
    </citation>
    <scope>NUCLEOTIDE SEQUENCE [LARGE SCALE GENOMIC DNA]</scope>
    <source>
        <strain evidence="3 4">DSM 19036</strain>
    </source>
</reference>
<name>A0A521AK80_9SPHI</name>
<dbReference type="GO" id="GO:0016020">
    <property type="term" value="C:membrane"/>
    <property type="evidence" value="ECO:0007669"/>
    <property type="project" value="InterPro"/>
</dbReference>
<keyword evidence="1" id="KW-1133">Transmembrane helix</keyword>
<accession>A0A521AK80</accession>
<dbReference type="RefSeq" id="WP_142526381.1">
    <property type="nucleotide sequence ID" value="NZ_CBCSJO010000002.1"/>
</dbReference>
<feature type="transmembrane region" description="Helical" evidence="1">
    <location>
        <begin position="20"/>
        <end position="40"/>
    </location>
</feature>
<keyword evidence="3" id="KW-0418">Kinase</keyword>
<dbReference type="AlphaFoldDB" id="A0A521AK80"/>
<dbReference type="OrthoDB" id="9809908at2"/>
<feature type="transmembrane region" description="Helical" evidence="1">
    <location>
        <begin position="84"/>
        <end position="105"/>
    </location>
</feature>
<keyword evidence="3" id="KW-0808">Transferase</keyword>
<keyword evidence="1" id="KW-0812">Transmembrane</keyword>
<dbReference type="InterPro" id="IPR010559">
    <property type="entry name" value="Sig_transdc_His_kin_internal"/>
</dbReference>
<dbReference type="PANTHER" id="PTHR34220">
    <property type="entry name" value="SENSOR HISTIDINE KINASE YPDA"/>
    <property type="match status" value="1"/>
</dbReference>
<dbReference type="Pfam" id="PF06580">
    <property type="entry name" value="His_kinase"/>
    <property type="match status" value="1"/>
</dbReference>
<dbReference type="InterPro" id="IPR050640">
    <property type="entry name" value="Bact_2-comp_sensor_kinase"/>
</dbReference>
<evidence type="ECO:0000313" key="3">
    <source>
        <dbReference type="EMBL" id="SMO35171.1"/>
    </source>
</evidence>
<protein>
    <submittedName>
        <fullName evidence="3">Histidine kinase</fullName>
    </submittedName>
</protein>
<evidence type="ECO:0000259" key="2">
    <source>
        <dbReference type="Pfam" id="PF06580"/>
    </source>
</evidence>
<organism evidence="3 4">
    <name type="scientific">Pedobacter westerhofensis</name>
    <dbReference type="NCBI Taxonomy" id="425512"/>
    <lineage>
        <taxon>Bacteria</taxon>
        <taxon>Pseudomonadati</taxon>
        <taxon>Bacteroidota</taxon>
        <taxon>Sphingobacteriia</taxon>
        <taxon>Sphingobacteriales</taxon>
        <taxon>Sphingobacteriaceae</taxon>
        <taxon>Pedobacter</taxon>
    </lineage>
</organism>
<dbReference type="PANTHER" id="PTHR34220:SF7">
    <property type="entry name" value="SENSOR HISTIDINE KINASE YPDA"/>
    <property type="match status" value="1"/>
</dbReference>
<feature type="domain" description="Signal transduction histidine kinase internal region" evidence="2">
    <location>
        <begin position="166"/>
        <end position="244"/>
    </location>
</feature>
<sequence>MATVLKANNKGLNDKWVRRIGIPLVAILLLMSSDIIPVVISPKMLIYKIFRNIFYVFCYWESNRMIVLYMRSKYPDLKDTSKRIAMHIVVFVVFVLVAGFLITVINVNLPQTNRDPFLSEYKDMVLRSVLILGLVTVIYECAYYFGLYEQSLYESERLKKESLISQLELLRNQISPHFLFNSLNALITLVPEDPQLSVLFIQRLSNVYRHVLNYNGKNVISLETEKNFLDDYIFLHQMRFGENLMISYHLPEKLDHLQVIPFTLQMLVENAIKHNIISKRKPLAIDIRVTKNFIIVSNNLQRKTSGVESTNTGLRNIVTRYELLTNKIVNILATSTEFTVSLPLIISQE</sequence>
<evidence type="ECO:0000256" key="1">
    <source>
        <dbReference type="SAM" id="Phobius"/>
    </source>
</evidence>
<evidence type="ECO:0000313" key="4">
    <source>
        <dbReference type="Proteomes" id="UP000320300"/>
    </source>
</evidence>